<accession>A0ABT9HBR0</accession>
<dbReference type="RefSeq" id="WP_305930718.1">
    <property type="nucleotide sequence ID" value="NZ_JAVAIL010000005.1"/>
</dbReference>
<evidence type="ECO:0000313" key="3">
    <source>
        <dbReference type="Proteomes" id="UP001235664"/>
    </source>
</evidence>
<name>A0ABT9HBR0_9SPHN</name>
<dbReference type="EMBL" id="JAVAIL010000005">
    <property type="protein sequence ID" value="MDP4540717.1"/>
    <property type="molecule type" value="Genomic_DNA"/>
</dbReference>
<evidence type="ECO:0000259" key="1">
    <source>
        <dbReference type="Pfam" id="PF02464"/>
    </source>
</evidence>
<dbReference type="Pfam" id="PF02464">
    <property type="entry name" value="CinA"/>
    <property type="match status" value="1"/>
</dbReference>
<keyword evidence="3" id="KW-1185">Reference proteome</keyword>
<feature type="domain" description="CinA C-terminal" evidence="1">
    <location>
        <begin position="14"/>
        <end position="162"/>
    </location>
</feature>
<gene>
    <name evidence="2" type="ORF">Q9K01_13880</name>
</gene>
<dbReference type="SUPFAM" id="SSF142433">
    <property type="entry name" value="CinA-like"/>
    <property type="match status" value="1"/>
</dbReference>
<evidence type="ECO:0000313" key="2">
    <source>
        <dbReference type="EMBL" id="MDP4540717.1"/>
    </source>
</evidence>
<dbReference type="InterPro" id="IPR036653">
    <property type="entry name" value="CinA-like_C"/>
</dbReference>
<dbReference type="InterPro" id="IPR008136">
    <property type="entry name" value="CinA_C"/>
</dbReference>
<reference evidence="2 3" key="1">
    <citation type="submission" date="2023-08" db="EMBL/GenBank/DDBJ databases">
        <title>genomic of DY56.</title>
        <authorList>
            <person name="Wang Y."/>
        </authorList>
    </citation>
    <scope>NUCLEOTIDE SEQUENCE [LARGE SCALE GENOMIC DNA]</scope>
    <source>
        <strain evidence="2 3">DY56-A-20</strain>
    </source>
</reference>
<proteinExistence type="predicted"/>
<protein>
    <submittedName>
        <fullName evidence="2">CinA family protein</fullName>
    </submittedName>
</protein>
<organism evidence="2 3">
    <name type="scientific">Qipengyuania benthica</name>
    <dbReference type="NCBI Taxonomy" id="3067651"/>
    <lineage>
        <taxon>Bacteria</taxon>
        <taxon>Pseudomonadati</taxon>
        <taxon>Pseudomonadota</taxon>
        <taxon>Alphaproteobacteria</taxon>
        <taxon>Sphingomonadales</taxon>
        <taxon>Erythrobacteraceae</taxon>
        <taxon>Qipengyuania</taxon>
    </lineage>
</organism>
<dbReference type="NCBIfam" id="TIGR00199">
    <property type="entry name" value="PncC_domain"/>
    <property type="match status" value="1"/>
</dbReference>
<sequence length="168" mass="17701">MTDRREVEREIEGLVSALGKALGAQGTRLAVAESCTGGMICTAIVSDPQVSGALERGFIVYSLDSKCELLDLDRAEVESCEGVSRDVSLGMAKAALERSHADLALSVTGFAGPQQDDEEVGLVHIALARDGAEPLHEVHHYGDLGREAVCNRAVVSALRMLVAEAAKA</sequence>
<dbReference type="Gene3D" id="3.90.950.20">
    <property type="entry name" value="CinA-like"/>
    <property type="match status" value="1"/>
</dbReference>
<comment type="caution">
    <text evidence="2">The sequence shown here is derived from an EMBL/GenBank/DDBJ whole genome shotgun (WGS) entry which is preliminary data.</text>
</comment>
<dbReference type="Proteomes" id="UP001235664">
    <property type="component" value="Unassembled WGS sequence"/>
</dbReference>